<dbReference type="GO" id="GO:0006896">
    <property type="term" value="P:Golgi to vacuole transport"/>
    <property type="evidence" value="ECO:0007669"/>
    <property type="project" value="TreeGrafter"/>
</dbReference>
<keyword evidence="5" id="KW-0333">Golgi apparatus</keyword>
<evidence type="ECO:0000259" key="7">
    <source>
        <dbReference type="Pfam" id="PF04129"/>
    </source>
</evidence>
<dbReference type="GO" id="GO:0015031">
    <property type="term" value="P:protein transport"/>
    <property type="evidence" value="ECO:0007669"/>
    <property type="project" value="UniProtKB-KW"/>
</dbReference>
<gene>
    <name evidence="9" type="ORF">JR316_005947</name>
</gene>
<dbReference type="PANTHER" id="PTHR14190">
    <property type="entry name" value="SUPPRESSOR OF ACTIN MUTATIONS 2/VACUOLAR PROTEIN SORTING 52"/>
    <property type="match status" value="1"/>
</dbReference>
<dbReference type="GO" id="GO:0000938">
    <property type="term" value="C:GARP complex"/>
    <property type="evidence" value="ECO:0007669"/>
    <property type="project" value="TreeGrafter"/>
</dbReference>
<dbReference type="InterPro" id="IPR048361">
    <property type="entry name" value="Vps52_C"/>
</dbReference>
<organism evidence="9">
    <name type="scientific">Psilocybe cubensis</name>
    <name type="common">Psychedelic mushroom</name>
    <name type="synonym">Stropharia cubensis</name>
    <dbReference type="NCBI Taxonomy" id="181762"/>
    <lineage>
        <taxon>Eukaryota</taxon>
        <taxon>Fungi</taxon>
        <taxon>Dikarya</taxon>
        <taxon>Basidiomycota</taxon>
        <taxon>Agaricomycotina</taxon>
        <taxon>Agaricomycetes</taxon>
        <taxon>Agaricomycetidae</taxon>
        <taxon>Agaricales</taxon>
        <taxon>Agaricineae</taxon>
        <taxon>Strophariaceae</taxon>
        <taxon>Psilocybe</taxon>
    </lineage>
</organism>
<comment type="subcellular location">
    <subcellularLocation>
        <location evidence="1">Golgi apparatus</location>
        <location evidence="1">trans-Golgi network</location>
    </subcellularLocation>
</comment>
<dbReference type="InterPro" id="IPR007258">
    <property type="entry name" value="Vps52"/>
</dbReference>
<keyword evidence="4" id="KW-0653">Protein transport</keyword>
<dbReference type="GO" id="GO:0005829">
    <property type="term" value="C:cytosol"/>
    <property type="evidence" value="ECO:0007669"/>
    <property type="project" value="GOC"/>
</dbReference>
<proteinExistence type="inferred from homology"/>
<dbReference type="Pfam" id="PF20655">
    <property type="entry name" value="Vps52_C"/>
    <property type="match status" value="2"/>
</dbReference>
<dbReference type="InterPro" id="IPR048319">
    <property type="entry name" value="Vps52_CC"/>
</dbReference>
<reference evidence="9" key="1">
    <citation type="submission" date="2021-02" db="EMBL/GenBank/DDBJ databases">
        <title>Psilocybe cubensis genome.</title>
        <authorList>
            <person name="Mckernan K.J."/>
            <person name="Crawford S."/>
            <person name="Trippe A."/>
            <person name="Kane L.T."/>
            <person name="Mclaughlin S."/>
        </authorList>
    </citation>
    <scope>NUCLEOTIDE SEQUENCE [LARGE SCALE GENOMIC DNA]</scope>
    <source>
        <strain evidence="9">MGC-MH-2018</strain>
    </source>
</reference>
<protein>
    <recommendedName>
        <fullName evidence="10">Vacuolar sorting protein</fullName>
    </recommendedName>
</protein>
<evidence type="ECO:0000313" key="9">
    <source>
        <dbReference type="EMBL" id="KAG5169391.1"/>
    </source>
</evidence>
<dbReference type="EMBL" id="JAFIQS010000005">
    <property type="protein sequence ID" value="KAG5169391.1"/>
    <property type="molecule type" value="Genomic_DNA"/>
</dbReference>
<evidence type="ECO:0000256" key="6">
    <source>
        <dbReference type="SAM" id="MobiDB-lite"/>
    </source>
</evidence>
<feature type="domain" description="Vps52 C-terminal" evidence="8">
    <location>
        <begin position="277"/>
        <end position="322"/>
    </location>
</feature>
<keyword evidence="3" id="KW-0813">Transport</keyword>
<sequence length="600" mass="67167">MSAEHGAGEHPTTVIEASQIFTRRPVEQTQVSNIYRERAKEYIELHDQVQTSVSLLDNLESFLSTFQKDLAAVAGQISELQDRSKDIDSRLKTRKRIERPLSSLLSEITIPPSLASTILDTNVGEPWIDAIFDFERRMTTTKARSRVKAARDLGEVVEGLRIVAATKLRAFFQALFLPIRSSVTTNMQVIQTSVLLKYNSLFGFLQRQAPAVATELQRAYVGAARLYYETGFRRYARTLGVIKTRTIEKFEPLVNIHSEPNIDLTRLQHAKIDGPGVTLAYMADDKSYKESVESLLRSLLLVFMDNATAEYSFVSTFFSSQKTLPPTEEAPPATAASILSPDGGTFTELQSPSDSEFGTPRPMSSTTPGLGGFVSFVAKSKEEQAAIDTIWKQVMDPVMEYCTAFVKSTLDPTPPAIPLLTMIRLAEDVVAEIQKRHCPPAEVYVFGLTLQMWPVFQKGMTEHIDSLKKLADGSGSGYFTRTSTTTTDAKVENICGQYVVFFNSFVFLTDNESENMIFSNLLRLRQEIAKLIIRHTTQMSDTLSRAKEQAKYYGILLQGLSKGTHHTAHLKLQQEIAHWAYLEEETKRKIVSAGQSRQGR</sequence>
<dbReference type="PANTHER" id="PTHR14190:SF7">
    <property type="entry name" value="VACUOLAR PROTEIN SORTING-ASSOCIATED PROTEIN 52 HOMOLOG"/>
    <property type="match status" value="1"/>
</dbReference>
<evidence type="ECO:0008006" key="10">
    <source>
        <dbReference type="Google" id="ProtNLM"/>
    </source>
</evidence>
<feature type="compositionally biased region" description="Polar residues" evidence="6">
    <location>
        <begin position="347"/>
        <end position="365"/>
    </location>
</feature>
<comment type="similarity">
    <text evidence="2">Belongs to the VPS52 family.</text>
</comment>
<evidence type="ECO:0000256" key="1">
    <source>
        <dbReference type="ARBA" id="ARBA00004601"/>
    </source>
</evidence>
<evidence type="ECO:0000256" key="3">
    <source>
        <dbReference type="ARBA" id="ARBA00022448"/>
    </source>
</evidence>
<dbReference type="AlphaFoldDB" id="A0A8H7XX77"/>
<evidence type="ECO:0000256" key="5">
    <source>
        <dbReference type="ARBA" id="ARBA00023034"/>
    </source>
</evidence>
<dbReference type="GO" id="GO:0032456">
    <property type="term" value="P:endocytic recycling"/>
    <property type="evidence" value="ECO:0007669"/>
    <property type="project" value="TreeGrafter"/>
</dbReference>
<feature type="region of interest" description="Disordered" evidence="6">
    <location>
        <begin position="343"/>
        <end position="365"/>
    </location>
</feature>
<dbReference type="GO" id="GO:0042147">
    <property type="term" value="P:retrograde transport, endosome to Golgi"/>
    <property type="evidence" value="ECO:0007669"/>
    <property type="project" value="TreeGrafter"/>
</dbReference>
<evidence type="ECO:0000259" key="8">
    <source>
        <dbReference type="Pfam" id="PF20655"/>
    </source>
</evidence>
<dbReference type="Pfam" id="PF04129">
    <property type="entry name" value="Vps52_CC"/>
    <property type="match status" value="1"/>
</dbReference>
<name>A0A8H7XX77_PSICU</name>
<accession>A0A8H7XX77</accession>
<dbReference type="GO" id="GO:0019905">
    <property type="term" value="F:syntaxin binding"/>
    <property type="evidence" value="ECO:0007669"/>
    <property type="project" value="TreeGrafter"/>
</dbReference>
<evidence type="ECO:0000256" key="4">
    <source>
        <dbReference type="ARBA" id="ARBA00022927"/>
    </source>
</evidence>
<comment type="caution">
    <text evidence="9">The sequence shown here is derived from an EMBL/GenBank/DDBJ whole genome shotgun (WGS) entry which is preliminary data.</text>
</comment>
<feature type="domain" description="Vps52 coiled-coil" evidence="7">
    <location>
        <begin position="41"/>
        <end position="205"/>
    </location>
</feature>
<evidence type="ECO:0000256" key="2">
    <source>
        <dbReference type="ARBA" id="ARBA00008180"/>
    </source>
</evidence>
<feature type="domain" description="Vps52 C-terminal" evidence="8">
    <location>
        <begin position="386"/>
        <end position="562"/>
    </location>
</feature>
<dbReference type="OrthoDB" id="19482at2759"/>